<dbReference type="GO" id="GO:0042840">
    <property type="term" value="P:D-glucuronate catabolic process"/>
    <property type="evidence" value="ECO:0007669"/>
    <property type="project" value="TreeGrafter"/>
</dbReference>
<dbReference type="EC" id="4.2.1.8" evidence="7"/>
<reference evidence="11 12" key="1">
    <citation type="submission" date="2018-08" db="EMBL/GenBank/DDBJ databases">
        <title>Acidipila sp. 4G-K13, an acidobacterium isolated from forest soil.</title>
        <authorList>
            <person name="Gao Z.-H."/>
            <person name="Qiu L.-H."/>
        </authorList>
    </citation>
    <scope>NUCLEOTIDE SEQUENCE [LARGE SCALE GENOMIC DNA]</scope>
    <source>
        <strain evidence="11 12">4G-K13</strain>
    </source>
</reference>
<proteinExistence type="inferred from homology"/>
<dbReference type="GO" id="GO:0030145">
    <property type="term" value="F:manganese ion binding"/>
    <property type="evidence" value="ECO:0007669"/>
    <property type="project" value="TreeGrafter"/>
</dbReference>
<keyword evidence="8" id="KW-0408">Iron</keyword>
<evidence type="ECO:0000256" key="4">
    <source>
        <dbReference type="ARBA" id="ARBA00002713"/>
    </source>
</evidence>
<dbReference type="GO" id="GO:0008927">
    <property type="term" value="F:mannonate dehydratase activity"/>
    <property type="evidence" value="ECO:0007669"/>
    <property type="project" value="UniProtKB-EC"/>
</dbReference>
<dbReference type="UniPathway" id="UPA00246"/>
<evidence type="ECO:0000256" key="9">
    <source>
        <dbReference type="ARBA" id="ARBA00023211"/>
    </source>
</evidence>
<dbReference type="PANTHER" id="PTHR30387">
    <property type="entry name" value="MANNONATE DEHYDRATASE"/>
    <property type="match status" value="1"/>
</dbReference>
<name>A0A372ILI1_9BACT</name>
<comment type="cofactor">
    <cofactor evidence="2">
        <name>Mn(2+)</name>
        <dbReference type="ChEBI" id="CHEBI:29035"/>
    </cofactor>
</comment>
<dbReference type="GO" id="GO:0008198">
    <property type="term" value="F:ferrous iron binding"/>
    <property type="evidence" value="ECO:0007669"/>
    <property type="project" value="TreeGrafter"/>
</dbReference>
<dbReference type="OrthoDB" id="9780250at2"/>
<evidence type="ECO:0000256" key="6">
    <source>
        <dbReference type="ARBA" id="ARBA00007389"/>
    </source>
</evidence>
<dbReference type="SUPFAM" id="SSF51658">
    <property type="entry name" value="Xylose isomerase-like"/>
    <property type="match status" value="1"/>
</dbReference>
<dbReference type="PANTHER" id="PTHR30387:SF2">
    <property type="entry name" value="MANNONATE DEHYDRATASE"/>
    <property type="match status" value="1"/>
</dbReference>
<dbReference type="Pfam" id="PF03786">
    <property type="entry name" value="UxuA"/>
    <property type="match status" value="1"/>
</dbReference>
<organism evidence="11 12">
    <name type="scientific">Paracidobacterium acidisoli</name>
    <dbReference type="NCBI Taxonomy" id="2303751"/>
    <lineage>
        <taxon>Bacteria</taxon>
        <taxon>Pseudomonadati</taxon>
        <taxon>Acidobacteriota</taxon>
        <taxon>Terriglobia</taxon>
        <taxon>Terriglobales</taxon>
        <taxon>Acidobacteriaceae</taxon>
        <taxon>Paracidobacterium</taxon>
    </lineage>
</organism>
<comment type="function">
    <text evidence="4">Catalyzes the dehydration of D-mannonate.</text>
</comment>
<evidence type="ECO:0000256" key="10">
    <source>
        <dbReference type="ARBA" id="ARBA00023239"/>
    </source>
</evidence>
<comment type="similarity">
    <text evidence="6">Belongs to the mannonate dehydratase family.</text>
</comment>
<comment type="cofactor">
    <cofactor evidence="3">
        <name>Fe(2+)</name>
        <dbReference type="ChEBI" id="CHEBI:29033"/>
    </cofactor>
</comment>
<dbReference type="InterPro" id="IPR036237">
    <property type="entry name" value="Xyl_isomerase-like_sf"/>
</dbReference>
<evidence type="ECO:0000256" key="5">
    <source>
        <dbReference type="ARBA" id="ARBA00004892"/>
    </source>
</evidence>
<keyword evidence="10" id="KW-0456">Lyase</keyword>
<dbReference type="InterPro" id="IPR004628">
    <property type="entry name" value="Man_deHydtase"/>
</dbReference>
<evidence type="ECO:0000256" key="2">
    <source>
        <dbReference type="ARBA" id="ARBA00001936"/>
    </source>
</evidence>
<sequence length="336" mass="37044">MPQESSGTPKIASAISLGDGVTDKEIRGLVQIGVYHALSGGPKIPWEVNELQPIVDKLKANGVQLGNLMIAGFTNTLYGRPGRDEEIEKVKHSIETAGKVGVPVVEYNFYAHRAMEGYFGETGRGGAGLTGSDYDRMKNLPPLPEEGAHTLSEMWANITYFLKAVIPAAEKSNVRLALHPNDPPYPLSRGSQQIMGTVAGWKHLITIVDSPSNGITFDCGVTREMGEDPVTVCQYFGSRDRINHVHYRNPHVMKPYVKYDEGFIDEGDVNMLAVMRELVKLKYTREVYPEHPRAIDYDRERGPIPGYPGGGGYAGNLYDIAYAKAMLQAALLLERH</sequence>
<evidence type="ECO:0000313" key="11">
    <source>
        <dbReference type="EMBL" id="RFU15797.1"/>
    </source>
</evidence>
<evidence type="ECO:0000256" key="1">
    <source>
        <dbReference type="ARBA" id="ARBA00001794"/>
    </source>
</evidence>
<comment type="catalytic activity">
    <reaction evidence="1">
        <text>D-mannonate = 2-dehydro-3-deoxy-D-gluconate + H2O</text>
        <dbReference type="Rhea" id="RHEA:20097"/>
        <dbReference type="ChEBI" id="CHEBI:15377"/>
        <dbReference type="ChEBI" id="CHEBI:17767"/>
        <dbReference type="ChEBI" id="CHEBI:57990"/>
        <dbReference type="EC" id="4.2.1.8"/>
    </reaction>
</comment>
<evidence type="ECO:0000313" key="12">
    <source>
        <dbReference type="Proteomes" id="UP000264702"/>
    </source>
</evidence>
<comment type="pathway">
    <text evidence="5">Carbohydrate metabolism; pentose and glucuronate interconversion.</text>
</comment>
<keyword evidence="9" id="KW-0464">Manganese</keyword>
<accession>A0A372ILI1</accession>
<evidence type="ECO:0000256" key="8">
    <source>
        <dbReference type="ARBA" id="ARBA00023004"/>
    </source>
</evidence>
<keyword evidence="12" id="KW-1185">Reference proteome</keyword>
<dbReference type="EMBL" id="QVQT01000005">
    <property type="protein sequence ID" value="RFU15797.1"/>
    <property type="molecule type" value="Genomic_DNA"/>
</dbReference>
<dbReference type="AlphaFoldDB" id="A0A372ILI1"/>
<evidence type="ECO:0000256" key="3">
    <source>
        <dbReference type="ARBA" id="ARBA00001954"/>
    </source>
</evidence>
<protein>
    <recommendedName>
        <fullName evidence="7">mannonate dehydratase</fullName>
        <ecNumber evidence="7">4.2.1.8</ecNumber>
    </recommendedName>
</protein>
<dbReference type="Gene3D" id="3.20.20.150">
    <property type="entry name" value="Divalent-metal-dependent TIM barrel enzymes"/>
    <property type="match status" value="1"/>
</dbReference>
<dbReference type="Proteomes" id="UP000264702">
    <property type="component" value="Unassembled WGS sequence"/>
</dbReference>
<evidence type="ECO:0000256" key="7">
    <source>
        <dbReference type="ARBA" id="ARBA00012927"/>
    </source>
</evidence>
<gene>
    <name evidence="11" type="ORF">D0Y96_15235</name>
</gene>
<comment type="caution">
    <text evidence="11">The sequence shown here is derived from an EMBL/GenBank/DDBJ whole genome shotgun (WGS) entry which is preliminary data.</text>
</comment>